<keyword evidence="1" id="KW-0067">ATP-binding</keyword>
<dbReference type="SMART" id="SM00129">
    <property type="entry name" value="KISc"/>
    <property type="match status" value="1"/>
</dbReference>
<dbReference type="GO" id="GO:0008017">
    <property type="term" value="F:microtubule binding"/>
    <property type="evidence" value="ECO:0007669"/>
    <property type="project" value="InterPro"/>
</dbReference>
<name>A0A9W7KTU0_9STRA</name>
<dbReference type="PANTHER" id="PTHR24115">
    <property type="entry name" value="KINESIN-RELATED"/>
    <property type="match status" value="1"/>
</dbReference>
<dbReference type="SUPFAM" id="SSF52540">
    <property type="entry name" value="P-loop containing nucleoside triphosphate hydrolases"/>
    <property type="match status" value="1"/>
</dbReference>
<dbReference type="GO" id="GO:0016887">
    <property type="term" value="F:ATP hydrolysis activity"/>
    <property type="evidence" value="ECO:0007669"/>
    <property type="project" value="TreeGrafter"/>
</dbReference>
<feature type="compositionally biased region" description="Polar residues" evidence="3">
    <location>
        <begin position="158"/>
        <end position="171"/>
    </location>
</feature>
<dbReference type="GO" id="GO:0003777">
    <property type="term" value="F:microtubule motor activity"/>
    <property type="evidence" value="ECO:0007669"/>
    <property type="project" value="InterPro"/>
</dbReference>
<feature type="coiled-coil region" evidence="2">
    <location>
        <begin position="183"/>
        <end position="210"/>
    </location>
</feature>
<evidence type="ECO:0000256" key="3">
    <source>
        <dbReference type="SAM" id="MobiDB-lite"/>
    </source>
</evidence>
<feature type="compositionally biased region" description="Acidic residues" evidence="3">
    <location>
        <begin position="849"/>
        <end position="867"/>
    </location>
</feature>
<organism evidence="5 6">
    <name type="scientific">Triparma laevis f. longispina</name>
    <dbReference type="NCBI Taxonomy" id="1714387"/>
    <lineage>
        <taxon>Eukaryota</taxon>
        <taxon>Sar</taxon>
        <taxon>Stramenopiles</taxon>
        <taxon>Ochrophyta</taxon>
        <taxon>Bolidophyceae</taxon>
        <taxon>Parmales</taxon>
        <taxon>Triparmaceae</taxon>
        <taxon>Triparma</taxon>
    </lineage>
</organism>
<sequence>MSDTKTKKKKKRAPPPSSGTPSTTTAKTPTKKDSKDSKLDTPNGDAQVSPATVNTPPPAPPTGEGDDEDSVRSLSSPVFPGDEGRETPSPLPRASLSAADIASWASSQKSNAEIKGSPLNKHKQKHSQKDSINRLYSNSAKKEAQVMAQLARDMAGEVSTSTGRPQIISRQSRTDSKSIKPLAQRQKAMLEKKEEDIKKQQEIKKEEEAKECSFAPKRFSKAPTYLKRKTITTGPPKKVSVYVRVRPFTSSEKDSGSLNLEGLHLMSSSNDAKPAEVVVLNTAPPIAGFSGLIGQDATNRHVFERVFKSPQELVLRGGSANLFSYGYTGGGKTHTVIGYGKERGLFFLAAENLLKELKNDKLFLRATACEVYGDDVYDLLGEEKIKCQLRTNADGQLVISGPSSIQQMNGVAEGGAGEHATLVTKAAGLRSTEVRKPEDLKFINTTCVSKRATGISTEHDQSSRSHAILRLEVVSTEVLAATEEVESLEAEMPALQNALDNARVAAHDVSYEGSVRVLRSVTLRESIIEGKDDADLVVKSVTDDNKICLEGVEGGDEPKTAGEWAKQLDMDELAITDVQLPKEYAGGKDEREAKKTENSEKQDNLLKLVNDKQAEVDKAKAKLTAAVSAGSKALGGSMLLCDLAGADYDNRQENSQKESAAINKSLLTLKECFRSLAQATDQKPPFRESKLTRILQDSLDPTESSTRRNKESASVMLVNISPAASLKSGTINALRYGQMFAAATQQGRRQSVKGMDRRMSRLSIVRKADPEVIKTLREIYKDAGKTLKETNEILAKFEGREEMLLEKAKAKYWKTKKNMVKVTKSPPKGSKKKPAEGKKGEKGEKGEEGGEGEDVGEKEGGEEETEKVEDNKVEEGGEMTKTE</sequence>
<evidence type="ECO:0000256" key="1">
    <source>
        <dbReference type="PROSITE-ProRule" id="PRU00283"/>
    </source>
</evidence>
<dbReference type="GO" id="GO:0005874">
    <property type="term" value="C:microtubule"/>
    <property type="evidence" value="ECO:0007669"/>
    <property type="project" value="TreeGrafter"/>
</dbReference>
<evidence type="ECO:0000256" key="2">
    <source>
        <dbReference type="SAM" id="Coils"/>
    </source>
</evidence>
<evidence type="ECO:0000313" key="6">
    <source>
        <dbReference type="Proteomes" id="UP001165122"/>
    </source>
</evidence>
<dbReference type="OrthoDB" id="3176171at2759"/>
<dbReference type="InterPro" id="IPR027640">
    <property type="entry name" value="Kinesin-like_fam"/>
</dbReference>
<dbReference type="GO" id="GO:0005524">
    <property type="term" value="F:ATP binding"/>
    <property type="evidence" value="ECO:0007669"/>
    <property type="project" value="UniProtKB-UniRule"/>
</dbReference>
<reference evidence="6" key="1">
    <citation type="journal article" date="2023" name="Commun. Biol.">
        <title>Genome analysis of Parmales, the sister group of diatoms, reveals the evolutionary specialization of diatoms from phago-mixotrophs to photoautotrophs.</title>
        <authorList>
            <person name="Ban H."/>
            <person name="Sato S."/>
            <person name="Yoshikawa S."/>
            <person name="Yamada K."/>
            <person name="Nakamura Y."/>
            <person name="Ichinomiya M."/>
            <person name="Sato N."/>
            <person name="Blanc-Mathieu R."/>
            <person name="Endo H."/>
            <person name="Kuwata A."/>
            <person name="Ogata H."/>
        </authorList>
    </citation>
    <scope>NUCLEOTIDE SEQUENCE [LARGE SCALE GENOMIC DNA]</scope>
    <source>
        <strain evidence="6">NIES 3700</strain>
    </source>
</reference>
<dbReference type="PANTHER" id="PTHR24115:SF799">
    <property type="entry name" value="KINESIN-LIKE PROTEIN"/>
    <property type="match status" value="1"/>
</dbReference>
<accession>A0A9W7KTU0</accession>
<feature type="domain" description="Kinesin motor" evidence="4">
    <location>
        <begin position="238"/>
        <end position="743"/>
    </location>
</feature>
<dbReference type="GO" id="GO:0007018">
    <property type="term" value="P:microtubule-based movement"/>
    <property type="evidence" value="ECO:0007669"/>
    <property type="project" value="InterPro"/>
</dbReference>
<dbReference type="GO" id="GO:0005871">
    <property type="term" value="C:kinesin complex"/>
    <property type="evidence" value="ECO:0007669"/>
    <property type="project" value="TreeGrafter"/>
</dbReference>
<keyword evidence="1" id="KW-0505">Motor protein</keyword>
<gene>
    <name evidence="5" type="ORF">TrLO_g10478</name>
</gene>
<comment type="similarity">
    <text evidence="1">Belongs to the TRAFAC class myosin-kinesin ATPase superfamily. Kinesin family.</text>
</comment>
<dbReference type="InterPro" id="IPR027417">
    <property type="entry name" value="P-loop_NTPase"/>
</dbReference>
<feature type="binding site" evidence="1">
    <location>
        <begin position="326"/>
        <end position="333"/>
    </location>
    <ligand>
        <name>ATP</name>
        <dbReference type="ChEBI" id="CHEBI:30616"/>
    </ligand>
</feature>
<feature type="compositionally biased region" description="Basic residues" evidence="3">
    <location>
        <begin position="1"/>
        <end position="13"/>
    </location>
</feature>
<feature type="region of interest" description="Disordered" evidence="3">
    <location>
        <begin position="817"/>
        <end position="883"/>
    </location>
</feature>
<dbReference type="PRINTS" id="PR00380">
    <property type="entry name" value="KINESINHEAVY"/>
</dbReference>
<protein>
    <recommendedName>
        <fullName evidence="4">Kinesin motor domain-containing protein</fullName>
    </recommendedName>
</protein>
<dbReference type="EMBL" id="BRXW01000160">
    <property type="protein sequence ID" value="GMI11269.1"/>
    <property type="molecule type" value="Genomic_DNA"/>
</dbReference>
<dbReference type="InterPro" id="IPR001752">
    <property type="entry name" value="Kinesin_motor_dom"/>
</dbReference>
<evidence type="ECO:0000259" key="4">
    <source>
        <dbReference type="PROSITE" id="PS50067"/>
    </source>
</evidence>
<comment type="caution">
    <text evidence="5">The sequence shown here is derived from an EMBL/GenBank/DDBJ whole genome shotgun (WGS) entry which is preliminary data.</text>
</comment>
<feature type="compositionally biased region" description="Basic and acidic residues" evidence="3">
    <location>
        <begin position="868"/>
        <end position="883"/>
    </location>
</feature>
<feature type="compositionally biased region" description="Low complexity" evidence="3">
    <location>
        <begin position="19"/>
        <end position="28"/>
    </location>
</feature>
<feature type="coiled-coil region" evidence="2">
    <location>
        <begin position="471"/>
        <end position="505"/>
    </location>
</feature>
<feature type="region of interest" description="Disordered" evidence="3">
    <location>
        <begin position="1"/>
        <end position="181"/>
    </location>
</feature>
<keyword evidence="2" id="KW-0175">Coiled coil</keyword>
<keyword evidence="1" id="KW-0547">Nucleotide-binding</keyword>
<proteinExistence type="inferred from homology"/>
<dbReference type="AlphaFoldDB" id="A0A9W7KTU0"/>
<feature type="compositionally biased region" description="Basic and acidic residues" evidence="3">
    <location>
        <begin position="30"/>
        <end position="39"/>
    </location>
</feature>
<dbReference type="Pfam" id="PF00225">
    <property type="entry name" value="Kinesin"/>
    <property type="match status" value="2"/>
</dbReference>
<dbReference type="Gene3D" id="3.40.850.10">
    <property type="entry name" value="Kinesin motor domain"/>
    <property type="match status" value="2"/>
</dbReference>
<feature type="compositionally biased region" description="Basic and acidic residues" evidence="3">
    <location>
        <begin position="833"/>
        <end position="848"/>
    </location>
</feature>
<dbReference type="PROSITE" id="PS50067">
    <property type="entry name" value="KINESIN_MOTOR_2"/>
    <property type="match status" value="1"/>
</dbReference>
<dbReference type="Proteomes" id="UP001165122">
    <property type="component" value="Unassembled WGS sequence"/>
</dbReference>
<dbReference type="InterPro" id="IPR036961">
    <property type="entry name" value="Kinesin_motor_dom_sf"/>
</dbReference>
<keyword evidence="6" id="KW-1185">Reference proteome</keyword>
<evidence type="ECO:0000313" key="5">
    <source>
        <dbReference type="EMBL" id="GMI11269.1"/>
    </source>
</evidence>